<reference evidence="1" key="2">
    <citation type="journal article" date="2024" name="Plant">
        <title>Genomic evolution and insights into agronomic trait innovations of Sesamum species.</title>
        <authorList>
            <person name="Miao H."/>
            <person name="Wang L."/>
            <person name="Qu L."/>
            <person name="Liu H."/>
            <person name="Sun Y."/>
            <person name="Le M."/>
            <person name="Wang Q."/>
            <person name="Wei S."/>
            <person name="Zheng Y."/>
            <person name="Lin W."/>
            <person name="Duan Y."/>
            <person name="Cao H."/>
            <person name="Xiong S."/>
            <person name="Wang X."/>
            <person name="Wei L."/>
            <person name="Li C."/>
            <person name="Ma Q."/>
            <person name="Ju M."/>
            <person name="Zhao R."/>
            <person name="Li G."/>
            <person name="Mu C."/>
            <person name="Tian Q."/>
            <person name="Mei H."/>
            <person name="Zhang T."/>
            <person name="Gao T."/>
            <person name="Zhang H."/>
        </authorList>
    </citation>
    <scope>NUCLEOTIDE SEQUENCE</scope>
    <source>
        <strain evidence="1">KEN8</strain>
    </source>
</reference>
<gene>
    <name evidence="1" type="ORF">Scaly_2247900</name>
</gene>
<comment type="caution">
    <text evidence="1">The sequence shown here is derived from an EMBL/GenBank/DDBJ whole genome shotgun (WGS) entry which is preliminary data.</text>
</comment>
<dbReference type="AlphaFoldDB" id="A0AAW2MAN7"/>
<evidence type="ECO:0000313" key="1">
    <source>
        <dbReference type="EMBL" id="KAL0328153.1"/>
    </source>
</evidence>
<name>A0AAW2MAN7_9LAMI</name>
<reference evidence="1" key="1">
    <citation type="submission" date="2020-06" db="EMBL/GenBank/DDBJ databases">
        <authorList>
            <person name="Li T."/>
            <person name="Hu X."/>
            <person name="Zhang T."/>
            <person name="Song X."/>
            <person name="Zhang H."/>
            <person name="Dai N."/>
            <person name="Sheng W."/>
            <person name="Hou X."/>
            <person name="Wei L."/>
        </authorList>
    </citation>
    <scope>NUCLEOTIDE SEQUENCE</scope>
    <source>
        <strain evidence="1">KEN8</strain>
        <tissue evidence="1">Leaf</tissue>
    </source>
</reference>
<protein>
    <submittedName>
        <fullName evidence="1">Uncharacterized protein</fullName>
    </submittedName>
</protein>
<accession>A0AAW2MAN7</accession>
<dbReference type="EMBL" id="JACGWM010000014">
    <property type="protein sequence ID" value="KAL0328153.1"/>
    <property type="molecule type" value="Genomic_DNA"/>
</dbReference>
<dbReference type="PANTHER" id="PTHR10775:SF188">
    <property type="entry name" value="TRANSPOSASE-ASSOCIATED DOMAIN-CONTAINING PROTEIN"/>
    <property type="match status" value="1"/>
</dbReference>
<sequence>MDWAKRTVFDAVGPSYFVTSHKGVSDDDTRFCLVDVSPNSYCYDGGPYDYDESGLAYRFSNIAVATDQSLWDGCTQSQLGVVAELMDIKADGHISERIYDRISQLANRILPTNHSLSGDYYSTTKLVKDLILPVENIHACKNGCISYWKEDVDLEYYKFCGDARYKPSHGDTYIGKSPGMLSLSTCR</sequence>
<proteinExistence type="predicted"/>
<dbReference type="PANTHER" id="PTHR10775">
    <property type="entry name" value="OS08G0208400 PROTEIN"/>
    <property type="match status" value="1"/>
</dbReference>
<organism evidence="1">
    <name type="scientific">Sesamum calycinum</name>
    <dbReference type="NCBI Taxonomy" id="2727403"/>
    <lineage>
        <taxon>Eukaryota</taxon>
        <taxon>Viridiplantae</taxon>
        <taxon>Streptophyta</taxon>
        <taxon>Embryophyta</taxon>
        <taxon>Tracheophyta</taxon>
        <taxon>Spermatophyta</taxon>
        <taxon>Magnoliopsida</taxon>
        <taxon>eudicotyledons</taxon>
        <taxon>Gunneridae</taxon>
        <taxon>Pentapetalae</taxon>
        <taxon>asterids</taxon>
        <taxon>lamiids</taxon>
        <taxon>Lamiales</taxon>
        <taxon>Pedaliaceae</taxon>
        <taxon>Sesamum</taxon>
    </lineage>
</organism>